<evidence type="ECO:0000313" key="4">
    <source>
        <dbReference type="Proteomes" id="UP000030147"/>
    </source>
</evidence>
<feature type="compositionally biased region" description="Low complexity" evidence="1">
    <location>
        <begin position="19"/>
        <end position="31"/>
    </location>
</feature>
<feature type="chain" id="PRO_5039540114" description="Lipoprotein" evidence="2">
    <location>
        <begin position="22"/>
        <end position="177"/>
    </location>
</feature>
<name>A0A0A2TU15_9BACI</name>
<evidence type="ECO:0008006" key="5">
    <source>
        <dbReference type="Google" id="ProtNLM"/>
    </source>
</evidence>
<dbReference type="PROSITE" id="PS51257">
    <property type="entry name" value="PROKAR_LIPOPROTEIN"/>
    <property type="match status" value="1"/>
</dbReference>
<feature type="signal peptide" evidence="2">
    <location>
        <begin position="1"/>
        <end position="21"/>
    </location>
</feature>
<gene>
    <name evidence="3" type="ORF">N782_10710</name>
</gene>
<dbReference type="OrthoDB" id="9936773at2"/>
<evidence type="ECO:0000256" key="1">
    <source>
        <dbReference type="SAM" id="MobiDB-lite"/>
    </source>
</evidence>
<feature type="compositionally biased region" description="Polar residues" evidence="1">
    <location>
        <begin position="34"/>
        <end position="47"/>
    </location>
</feature>
<keyword evidence="2" id="KW-0732">Signal</keyword>
<proteinExistence type="predicted"/>
<protein>
    <recommendedName>
        <fullName evidence="5">Lipoprotein</fullName>
    </recommendedName>
</protein>
<accession>A0A0A2TU15</accession>
<organism evidence="3 4">
    <name type="scientific">Pontibacillus yanchengensis Y32</name>
    <dbReference type="NCBI Taxonomy" id="1385514"/>
    <lineage>
        <taxon>Bacteria</taxon>
        <taxon>Bacillati</taxon>
        <taxon>Bacillota</taxon>
        <taxon>Bacilli</taxon>
        <taxon>Bacillales</taxon>
        <taxon>Bacillaceae</taxon>
        <taxon>Pontibacillus</taxon>
    </lineage>
</organism>
<dbReference type="Proteomes" id="UP000030147">
    <property type="component" value="Unassembled WGS sequence"/>
</dbReference>
<dbReference type="RefSeq" id="WP_036819199.1">
    <property type="nucleotide sequence ID" value="NZ_AVBF01000024.1"/>
</dbReference>
<evidence type="ECO:0000256" key="2">
    <source>
        <dbReference type="SAM" id="SignalP"/>
    </source>
</evidence>
<dbReference type="EMBL" id="AVBF01000024">
    <property type="protein sequence ID" value="KGP72750.1"/>
    <property type="molecule type" value="Genomic_DNA"/>
</dbReference>
<feature type="region of interest" description="Disordered" evidence="1">
    <location>
        <begin position="19"/>
        <end position="74"/>
    </location>
</feature>
<sequence>MKQLLLTSMLVMLLVAGCSNDSNESSNTSDNNQDKSTQSEQDQQTNESNEKDPQDEGTSSQDKEDENTYAFSNKDEQLTILEKNLHEFTFEYTVEDVKDLNVKQEQISIKTPDAMDEYLEEKEVTSVSHSNENLIVKGFITFDAEDLNKLEVIDDLEPFIDGLKVEQDNRTLNFNRQ</sequence>
<reference evidence="3 4" key="1">
    <citation type="journal article" date="2015" name="Stand. Genomic Sci.">
        <title>High quality draft genome sequence of the moderately halophilic bacterium Pontibacillus yanchengensis Y32(T) and comparison among Pontibacillus genomes.</title>
        <authorList>
            <person name="Huang J."/>
            <person name="Qiao Z.X."/>
            <person name="Tang J.W."/>
            <person name="Wang G."/>
        </authorList>
    </citation>
    <scope>NUCLEOTIDE SEQUENCE [LARGE SCALE GENOMIC DNA]</scope>
    <source>
        <strain evidence="3 4">Y32</strain>
    </source>
</reference>
<keyword evidence="4" id="KW-1185">Reference proteome</keyword>
<evidence type="ECO:0000313" key="3">
    <source>
        <dbReference type="EMBL" id="KGP72750.1"/>
    </source>
</evidence>
<comment type="caution">
    <text evidence="3">The sequence shown here is derived from an EMBL/GenBank/DDBJ whole genome shotgun (WGS) entry which is preliminary data.</text>
</comment>
<dbReference type="STRING" id="1385514.N782_10710"/>
<dbReference type="AlphaFoldDB" id="A0A0A2TU15"/>